<dbReference type="Proteomes" id="UP000186096">
    <property type="component" value="Unassembled WGS sequence"/>
</dbReference>
<evidence type="ECO:0000313" key="3">
    <source>
        <dbReference type="Proteomes" id="UP000186096"/>
    </source>
</evidence>
<gene>
    <name evidence="2" type="ORF">SAMN05421833_107121</name>
</gene>
<dbReference type="Pfam" id="PF21806">
    <property type="entry name" value="DUF6879"/>
    <property type="match status" value="1"/>
</dbReference>
<dbReference type="InterPro" id="IPR049244">
    <property type="entry name" value="DUF6879"/>
</dbReference>
<dbReference type="STRING" id="58117.SAMN05421833_107121"/>
<keyword evidence="3" id="KW-1185">Reference proteome</keyword>
<dbReference type="EMBL" id="FTNI01000007">
    <property type="protein sequence ID" value="SIR25651.1"/>
    <property type="molecule type" value="Genomic_DNA"/>
</dbReference>
<evidence type="ECO:0000259" key="1">
    <source>
        <dbReference type="Pfam" id="PF21806"/>
    </source>
</evidence>
<dbReference type="AlphaFoldDB" id="A0A1N6ZFV8"/>
<name>A0A1N6ZFV8_9ACTN</name>
<evidence type="ECO:0000313" key="2">
    <source>
        <dbReference type="EMBL" id="SIR25651.1"/>
    </source>
</evidence>
<organism evidence="2 3">
    <name type="scientific">Microbispora rosea</name>
    <dbReference type="NCBI Taxonomy" id="58117"/>
    <lineage>
        <taxon>Bacteria</taxon>
        <taxon>Bacillati</taxon>
        <taxon>Actinomycetota</taxon>
        <taxon>Actinomycetes</taxon>
        <taxon>Streptosporangiales</taxon>
        <taxon>Streptosporangiaceae</taxon>
        <taxon>Microbispora</taxon>
    </lineage>
</organism>
<accession>A0A1N6ZFV8</accession>
<sequence>MIPSDVFDDVRAADGEFLGLDAYQAEFEEVYRDAAEVVWKLERAQHFHEPAVPSWRAADAGDWALAVELIEEMRAPLTAMYRERAPFRRLRVVELPLTAYLQWEAQIFVVRVAAGEEIRVLGAPAVAPLETRAPLPELVVFGPGLLYEVRYDEIGAAVGARRITDPEVVAPCLSALASLYGEGEDLLPFFDREVAPLPPPSGLSEKSPEIGP</sequence>
<proteinExistence type="predicted"/>
<feature type="domain" description="DUF6879" evidence="1">
    <location>
        <begin position="25"/>
        <end position="190"/>
    </location>
</feature>
<dbReference type="OrthoDB" id="3436275at2"/>
<dbReference type="RefSeq" id="WP_143734223.1">
    <property type="nucleotide sequence ID" value="NZ_FTNI01000007.1"/>
</dbReference>
<protein>
    <recommendedName>
        <fullName evidence="1">DUF6879 domain-containing protein</fullName>
    </recommendedName>
</protein>
<reference evidence="3" key="1">
    <citation type="submission" date="2017-01" db="EMBL/GenBank/DDBJ databases">
        <authorList>
            <person name="Varghese N."/>
            <person name="Submissions S."/>
        </authorList>
    </citation>
    <scope>NUCLEOTIDE SEQUENCE [LARGE SCALE GENOMIC DNA]</scope>
    <source>
        <strain evidence="3">ATCC 12950</strain>
    </source>
</reference>